<dbReference type="InterPro" id="IPR025997">
    <property type="entry name" value="SBP_2_dom"/>
</dbReference>
<evidence type="ECO:0000259" key="4">
    <source>
        <dbReference type="Pfam" id="PF13407"/>
    </source>
</evidence>
<protein>
    <submittedName>
        <fullName evidence="6">Unannotated protein</fullName>
    </submittedName>
</protein>
<dbReference type="GO" id="GO:0030246">
    <property type="term" value="F:carbohydrate binding"/>
    <property type="evidence" value="ECO:0007669"/>
    <property type="project" value="UniProtKB-ARBA"/>
</dbReference>
<dbReference type="EMBL" id="CAEZXN010000049">
    <property type="protein sequence ID" value="CAB4706953.1"/>
    <property type="molecule type" value="Genomic_DNA"/>
</dbReference>
<reference evidence="6" key="1">
    <citation type="submission" date="2020-05" db="EMBL/GenBank/DDBJ databases">
        <authorList>
            <person name="Chiriac C."/>
            <person name="Salcher M."/>
            <person name="Ghai R."/>
            <person name="Kavagutti S V."/>
        </authorList>
    </citation>
    <scope>NUCLEOTIDE SEQUENCE</scope>
</reference>
<proteinExistence type="inferred from homology"/>
<dbReference type="GO" id="GO:0030313">
    <property type="term" value="C:cell envelope"/>
    <property type="evidence" value="ECO:0007669"/>
    <property type="project" value="UniProtKB-SubCell"/>
</dbReference>
<dbReference type="Gene3D" id="3.40.50.2300">
    <property type="match status" value="2"/>
</dbReference>
<comment type="subcellular location">
    <subcellularLocation>
        <location evidence="1">Cell envelope</location>
    </subcellularLocation>
</comment>
<evidence type="ECO:0000256" key="3">
    <source>
        <dbReference type="ARBA" id="ARBA00022729"/>
    </source>
</evidence>
<evidence type="ECO:0000256" key="2">
    <source>
        <dbReference type="ARBA" id="ARBA00007639"/>
    </source>
</evidence>
<feature type="domain" description="Periplasmic binding protein" evidence="4">
    <location>
        <begin position="95"/>
        <end position="346"/>
    </location>
</feature>
<dbReference type="EMBL" id="CAFBRC010000048">
    <property type="protein sequence ID" value="CAB5075729.1"/>
    <property type="molecule type" value="Genomic_DNA"/>
</dbReference>
<organism evidence="6">
    <name type="scientific">freshwater metagenome</name>
    <dbReference type="NCBI Taxonomy" id="449393"/>
    <lineage>
        <taxon>unclassified sequences</taxon>
        <taxon>metagenomes</taxon>
        <taxon>ecological metagenomes</taxon>
    </lineage>
</organism>
<evidence type="ECO:0000313" key="7">
    <source>
        <dbReference type="EMBL" id="CAB5075729.1"/>
    </source>
</evidence>
<evidence type="ECO:0000313" key="6">
    <source>
        <dbReference type="EMBL" id="CAB4706953.1"/>
    </source>
</evidence>
<dbReference type="SUPFAM" id="SSF53822">
    <property type="entry name" value="Periplasmic binding protein-like I"/>
    <property type="match status" value="1"/>
</dbReference>
<accession>A0A6J6QBZ9</accession>
<dbReference type="Pfam" id="PF13407">
    <property type="entry name" value="Peripla_BP_4"/>
    <property type="match status" value="1"/>
</dbReference>
<dbReference type="PANTHER" id="PTHR46847:SF3">
    <property type="entry name" value="GALACTOFURANOSE-BINDING PROTEIN YTFQ"/>
    <property type="match status" value="1"/>
</dbReference>
<dbReference type="AlphaFoldDB" id="A0A6J6QBZ9"/>
<dbReference type="PROSITE" id="PS51257">
    <property type="entry name" value="PROKAR_LIPOPROTEIN"/>
    <property type="match status" value="1"/>
</dbReference>
<name>A0A6J6QBZ9_9ZZZZ</name>
<gene>
    <name evidence="5" type="ORF">UFOPK2342_01189</name>
    <name evidence="6" type="ORF">UFOPK2423_01496</name>
    <name evidence="7" type="ORF">UFOPK4367_00847</name>
</gene>
<dbReference type="EMBL" id="CAEZXB010000025">
    <property type="protein sequence ID" value="CAB4681481.1"/>
    <property type="molecule type" value="Genomic_DNA"/>
</dbReference>
<comment type="similarity">
    <text evidence="2">Belongs to the bacterial solute-binding protein 2 family.</text>
</comment>
<keyword evidence="3" id="KW-0732">Signal</keyword>
<evidence type="ECO:0000256" key="1">
    <source>
        <dbReference type="ARBA" id="ARBA00004196"/>
    </source>
</evidence>
<evidence type="ECO:0000313" key="5">
    <source>
        <dbReference type="EMBL" id="CAB4681481.1"/>
    </source>
</evidence>
<dbReference type="InterPro" id="IPR028082">
    <property type="entry name" value="Peripla_BP_I"/>
</dbReference>
<dbReference type="PANTHER" id="PTHR46847">
    <property type="entry name" value="D-ALLOSE-BINDING PERIPLASMIC PROTEIN-RELATED"/>
    <property type="match status" value="1"/>
</dbReference>
<sequence length="394" mass="41346">MQLVTKLKMKRSWQFAAAATFSIVLAACSSSTSSETAAPAETAAAAADAAPDALATAWADDWATLGITNPGITPTDKGITTVDTAKYKKDGPYTIAFASQGPTNSWATIYDEALKGEATKLGVTISYAGAMGKEDKQVADINDLLAKKPDALIVTPMGPSVKAPIERAAAMGIPVIICTGVVDSTAPIATVDRDNRLNGALSAEWIAEKIGKKGNIVMLSGIAGVPTAETRKTAAEEVFAKYPDIKILDSQYANWSPTDGKKVAEQMITKFGSKIQAVWSDSGIQDIGVIQAFLAAKLPIPPMTGEPVNAFLKLAKANNVEFAAIGYPPSHSAFCLDAAVAALKGEPVTSFVNVAVPLFTNMDIDKWVQPACSDDLWLPADGIPADVLKKLKLC</sequence>